<dbReference type="PaxDb" id="121845-A0A1S3D118"/>
<accession>A0A1S3D118</accession>
<keyword evidence="1" id="KW-1185">Reference proteome</keyword>
<dbReference type="RefSeq" id="XP_008471913.1">
    <property type="nucleotide sequence ID" value="XM_008473691.2"/>
</dbReference>
<dbReference type="KEGG" id="dci:103509102"/>
<protein>
    <submittedName>
        <fullName evidence="2">Nitric oxide-associated protein 1</fullName>
    </submittedName>
</protein>
<dbReference type="AlphaFoldDB" id="A0A1S3D118"/>
<sequence>MRWMRDYEVYDESEEDDFDIDPSYFEYGTPDPSIPASTVPCGGCGAHLHCQDPSIPGYLPREIFSPCSKPDLKAIVCQRCHLMKNYNMALNVNVKPEDYEKLLQPIRRMKALVILIVDMTDFPCSIWPGILNVIGVKRPIFVVGNKIDAIPGDSKGWLKQAEQALRDALPTQANVLDVSFISAKTGYGIEELITKIYKIWELRETYKFPIFKPTPHELQVRNVRLHERAKIDKQEKYLYEEQKRAFKWKDTGVKSLVGHIGRTFGAENTGDREAELSMSKVDPKRLVSRDVFNEKDNLFAHGKWCYDTPGTVQPDQIIHLLTTEELVATLPKSVIRPRVLHLRPGQTLFIAGLGRLDFVESTNDLSIR</sequence>
<gene>
    <name evidence="2" type="primary">LOC103509102</name>
</gene>
<dbReference type="Proteomes" id="UP000079169">
    <property type="component" value="Unplaced"/>
</dbReference>
<proteinExistence type="predicted"/>
<dbReference type="InterPro" id="IPR052807">
    <property type="entry name" value="Mito_transl_resp_regulator"/>
</dbReference>
<dbReference type="GeneID" id="103509102"/>
<dbReference type="PANTHER" id="PTHR46406:SF1">
    <property type="entry name" value="NITRIC OXIDE-ASSOCIATED PROTEIN 1"/>
    <property type="match status" value="1"/>
</dbReference>
<dbReference type="Gene3D" id="3.40.50.300">
    <property type="entry name" value="P-loop containing nucleotide triphosphate hydrolases"/>
    <property type="match status" value="1"/>
</dbReference>
<dbReference type="STRING" id="121845.A0A1S3D118"/>
<reference evidence="2" key="1">
    <citation type="submission" date="2025-08" db="UniProtKB">
        <authorList>
            <consortium name="RefSeq"/>
        </authorList>
    </citation>
    <scope>IDENTIFICATION</scope>
</reference>
<dbReference type="InterPro" id="IPR027417">
    <property type="entry name" value="P-loop_NTPase"/>
</dbReference>
<evidence type="ECO:0000313" key="1">
    <source>
        <dbReference type="Proteomes" id="UP000079169"/>
    </source>
</evidence>
<organism evidence="1 2">
    <name type="scientific">Diaphorina citri</name>
    <name type="common">Asian citrus psyllid</name>
    <dbReference type="NCBI Taxonomy" id="121845"/>
    <lineage>
        <taxon>Eukaryota</taxon>
        <taxon>Metazoa</taxon>
        <taxon>Ecdysozoa</taxon>
        <taxon>Arthropoda</taxon>
        <taxon>Hexapoda</taxon>
        <taxon>Insecta</taxon>
        <taxon>Pterygota</taxon>
        <taxon>Neoptera</taxon>
        <taxon>Paraneoptera</taxon>
        <taxon>Hemiptera</taxon>
        <taxon>Sternorrhyncha</taxon>
        <taxon>Psylloidea</taxon>
        <taxon>Psyllidae</taxon>
        <taxon>Diaphorininae</taxon>
        <taxon>Diaphorina</taxon>
    </lineage>
</organism>
<dbReference type="SUPFAM" id="SSF52540">
    <property type="entry name" value="P-loop containing nucleoside triphosphate hydrolases"/>
    <property type="match status" value="1"/>
</dbReference>
<name>A0A1S3D118_DIACI</name>
<dbReference type="PANTHER" id="PTHR46406">
    <property type="entry name" value="NITRIC OXIDE-ASSOCIATED PROTEIN 1"/>
    <property type="match status" value="1"/>
</dbReference>
<evidence type="ECO:0000313" key="2">
    <source>
        <dbReference type="RefSeq" id="XP_008471913.1"/>
    </source>
</evidence>